<comment type="caution">
    <text evidence="1">The sequence shown here is derived from an EMBL/GenBank/DDBJ whole genome shotgun (WGS) entry which is preliminary data.</text>
</comment>
<sequence length="113" mass="12660">MSNLIHSLSGFSLRTRHPCLFIIILFIMLALITACDTKVGGACQYRNGIESATVSHIDKSYVMLSNKHNQFEAALNLFSSAPIKGENYTIHYQYITQGSCTPMQIESVHLETY</sequence>
<dbReference type="Proteomes" id="UP000252086">
    <property type="component" value="Unassembled WGS sequence"/>
</dbReference>
<organism evidence="1 2">
    <name type="scientific">Marinomonas aquiplantarum</name>
    <dbReference type="NCBI Taxonomy" id="491951"/>
    <lineage>
        <taxon>Bacteria</taxon>
        <taxon>Pseudomonadati</taxon>
        <taxon>Pseudomonadota</taxon>
        <taxon>Gammaproteobacteria</taxon>
        <taxon>Oceanospirillales</taxon>
        <taxon>Oceanospirillaceae</taxon>
        <taxon>Marinomonas</taxon>
    </lineage>
</organism>
<dbReference type="OrthoDB" id="7620190at2"/>
<evidence type="ECO:0000313" key="1">
    <source>
        <dbReference type="EMBL" id="RBO79848.1"/>
    </source>
</evidence>
<reference evidence="1 2" key="1">
    <citation type="submission" date="2018-06" db="EMBL/GenBank/DDBJ databases">
        <title>Genomic Encyclopedia of Type Strains, Phase III (KMG-III): the genomes of soil and plant-associated and newly described type strains.</title>
        <authorList>
            <person name="Whitman W."/>
        </authorList>
    </citation>
    <scope>NUCLEOTIDE SEQUENCE [LARGE SCALE GENOMIC DNA]</scope>
    <source>
        <strain evidence="1 2">CECT 7732</strain>
    </source>
</reference>
<keyword evidence="2" id="KW-1185">Reference proteome</keyword>
<dbReference type="AlphaFoldDB" id="A0A366CUW0"/>
<gene>
    <name evidence="1" type="ORF">DFP76_11026</name>
</gene>
<evidence type="ECO:0000313" key="2">
    <source>
        <dbReference type="Proteomes" id="UP000252086"/>
    </source>
</evidence>
<proteinExistence type="predicted"/>
<dbReference type="RefSeq" id="WP_113875509.1">
    <property type="nucleotide sequence ID" value="NZ_QNRF01000010.1"/>
</dbReference>
<dbReference type="EMBL" id="QNRF01000010">
    <property type="protein sequence ID" value="RBO79848.1"/>
    <property type="molecule type" value="Genomic_DNA"/>
</dbReference>
<name>A0A366CUW0_9GAMM</name>
<accession>A0A366CUW0</accession>
<protein>
    <submittedName>
        <fullName evidence="1">Uncharacterized protein</fullName>
    </submittedName>
</protein>